<proteinExistence type="inferred from homology"/>
<evidence type="ECO:0000256" key="3">
    <source>
        <dbReference type="ARBA" id="ARBA00022679"/>
    </source>
</evidence>
<dbReference type="Proteomes" id="UP000030019">
    <property type="component" value="Unassembled WGS sequence"/>
</dbReference>
<gene>
    <name evidence="10" type="ORF">SSIN_1252</name>
</gene>
<dbReference type="STRING" id="176090.SSIN_1252"/>
<evidence type="ECO:0000256" key="1">
    <source>
        <dbReference type="ARBA" id="ARBA00001933"/>
    </source>
</evidence>
<dbReference type="eggNOG" id="COG1104">
    <property type="taxonomic scope" value="Bacteria"/>
</dbReference>
<evidence type="ECO:0000256" key="5">
    <source>
        <dbReference type="ARBA" id="ARBA00022898"/>
    </source>
</evidence>
<dbReference type="InterPro" id="IPR015422">
    <property type="entry name" value="PyrdxlP-dep_Trfase_small"/>
</dbReference>
<sequence length="370" mass="40614">MIYLDNAATTALSPAAIESMTKAMAVFGNPSSTHSHGREANKLLRQAREDIAKVLHTRSKNILFTSGGTESNNTAIKGYALHHQAQGKHIITTAIEHHAVLEPVEYLVKRFGFEATIVQPVDGQIRIEDIKSALRPDTILVSVMAVNNETGYMLPIQEIGEMLKDHPAAFHVDAVQAIGKLPVYPEEWGINFLSASAHKFHGPKGVGFLYADKMDFDNFMHGGDQETKHRAGTENLVSIIGMATALSESFNHLAKNLEHAQLLKDTLLDDLSDIDFYLNESQPSLPYVINIGFPNHKNDLLLLQMDLNGFSISTGSACTAGAVQPSHVLQAMYGQDSERLNESIRISVSDQTTIEEIKDFSKKLKEILGG</sequence>
<dbReference type="SUPFAM" id="SSF53383">
    <property type="entry name" value="PLP-dependent transferases"/>
    <property type="match status" value="1"/>
</dbReference>
<dbReference type="InterPro" id="IPR016454">
    <property type="entry name" value="Cysteine_dSase"/>
</dbReference>
<dbReference type="Gene3D" id="1.10.260.50">
    <property type="match status" value="1"/>
</dbReference>
<evidence type="ECO:0000256" key="6">
    <source>
        <dbReference type="ARBA" id="ARBA00023004"/>
    </source>
</evidence>
<keyword evidence="11" id="KW-1185">Reference proteome</keyword>
<evidence type="ECO:0000256" key="4">
    <source>
        <dbReference type="ARBA" id="ARBA00022723"/>
    </source>
</evidence>
<evidence type="ECO:0000313" key="11">
    <source>
        <dbReference type="Proteomes" id="UP000030019"/>
    </source>
</evidence>
<dbReference type="GO" id="GO:0031071">
    <property type="term" value="F:cysteine desulfurase activity"/>
    <property type="evidence" value="ECO:0007669"/>
    <property type="project" value="UniProtKB-EC"/>
</dbReference>
<feature type="domain" description="Aminotransferase class V" evidence="9">
    <location>
        <begin position="2"/>
        <end position="360"/>
    </location>
</feature>
<evidence type="ECO:0000313" key="10">
    <source>
        <dbReference type="EMBL" id="KGM36951.1"/>
    </source>
</evidence>
<dbReference type="PIRSF" id="PIRSF005572">
    <property type="entry name" value="NifS"/>
    <property type="match status" value="1"/>
</dbReference>
<dbReference type="Pfam" id="PF00266">
    <property type="entry name" value="Aminotran_5"/>
    <property type="match status" value="1"/>
</dbReference>
<keyword evidence="4" id="KW-0479">Metal-binding</keyword>
<dbReference type="PANTHER" id="PTHR11601:SF34">
    <property type="entry name" value="CYSTEINE DESULFURASE"/>
    <property type="match status" value="1"/>
</dbReference>
<dbReference type="InterPro" id="IPR015424">
    <property type="entry name" value="PyrdxlP-dep_Trfase"/>
</dbReference>
<dbReference type="GO" id="GO:0051536">
    <property type="term" value="F:iron-sulfur cluster binding"/>
    <property type="evidence" value="ECO:0007669"/>
    <property type="project" value="UniProtKB-KW"/>
</dbReference>
<evidence type="ECO:0000259" key="9">
    <source>
        <dbReference type="Pfam" id="PF00266"/>
    </source>
</evidence>
<organism evidence="10 11">
    <name type="scientific">Streptococcus sinensis</name>
    <dbReference type="NCBI Taxonomy" id="176090"/>
    <lineage>
        <taxon>Bacteria</taxon>
        <taxon>Bacillati</taxon>
        <taxon>Bacillota</taxon>
        <taxon>Bacilli</taxon>
        <taxon>Lactobacillales</taxon>
        <taxon>Streptococcaceae</taxon>
        <taxon>Streptococcus</taxon>
    </lineage>
</organism>
<name>A0A0A0DE31_9STRE</name>
<comment type="catalytic activity">
    <reaction evidence="8">
        <text>(sulfur carrier)-H + L-cysteine = (sulfur carrier)-SH + L-alanine</text>
        <dbReference type="Rhea" id="RHEA:43892"/>
        <dbReference type="Rhea" id="RHEA-COMP:14737"/>
        <dbReference type="Rhea" id="RHEA-COMP:14739"/>
        <dbReference type="ChEBI" id="CHEBI:29917"/>
        <dbReference type="ChEBI" id="CHEBI:35235"/>
        <dbReference type="ChEBI" id="CHEBI:57972"/>
        <dbReference type="ChEBI" id="CHEBI:64428"/>
        <dbReference type="EC" id="2.8.1.7"/>
    </reaction>
</comment>
<evidence type="ECO:0000256" key="2">
    <source>
        <dbReference type="ARBA" id="ARBA00006490"/>
    </source>
</evidence>
<dbReference type="InterPro" id="IPR000192">
    <property type="entry name" value="Aminotrans_V_dom"/>
</dbReference>
<dbReference type="Gene3D" id="3.40.640.10">
    <property type="entry name" value="Type I PLP-dependent aspartate aminotransferase-like (Major domain)"/>
    <property type="match status" value="1"/>
</dbReference>
<dbReference type="PANTHER" id="PTHR11601">
    <property type="entry name" value="CYSTEINE DESULFURYLASE FAMILY MEMBER"/>
    <property type="match status" value="1"/>
</dbReference>
<dbReference type="AlphaFoldDB" id="A0A0A0DE31"/>
<comment type="caution">
    <text evidence="10">The sequence shown here is derived from an EMBL/GenBank/DDBJ whole genome shotgun (WGS) entry which is preliminary data.</text>
</comment>
<dbReference type="Gene3D" id="3.90.1150.10">
    <property type="entry name" value="Aspartate Aminotransferase, domain 1"/>
    <property type="match status" value="1"/>
</dbReference>
<dbReference type="RefSeq" id="WP_037616917.1">
    <property type="nucleotide sequence ID" value="NZ_JPEN01000070.1"/>
</dbReference>
<keyword evidence="5" id="KW-0663">Pyridoxal phosphate</keyword>
<comment type="similarity">
    <text evidence="2">Belongs to the class-V pyridoxal-phosphate-dependent aminotransferase family. NifS/IscS subfamily.</text>
</comment>
<evidence type="ECO:0000256" key="8">
    <source>
        <dbReference type="ARBA" id="ARBA00050776"/>
    </source>
</evidence>
<keyword evidence="7" id="KW-0411">Iron-sulfur</keyword>
<accession>A0A0A0DE31</accession>
<dbReference type="EC" id="2.8.1.7" evidence="10"/>
<evidence type="ECO:0000256" key="7">
    <source>
        <dbReference type="ARBA" id="ARBA00023014"/>
    </source>
</evidence>
<dbReference type="PATRIC" id="fig|176090.4.peg.1213"/>
<dbReference type="InterPro" id="IPR015421">
    <property type="entry name" value="PyrdxlP-dep_Trfase_major"/>
</dbReference>
<keyword evidence="3 10" id="KW-0808">Transferase</keyword>
<keyword evidence="6" id="KW-0408">Iron</keyword>
<reference evidence="10 11" key="1">
    <citation type="submission" date="2014-06" db="EMBL/GenBank/DDBJ databases">
        <authorList>
            <person name="Teng J.L."/>
            <person name="Huang Y."/>
            <person name="Tse H."/>
            <person name="Lau S.K."/>
            <person name="Woo P.C."/>
        </authorList>
    </citation>
    <scope>NUCLEOTIDE SEQUENCE [LARGE SCALE GENOMIC DNA]</scope>
    <source>
        <strain evidence="10 11">HKU4</strain>
    </source>
</reference>
<comment type="cofactor">
    <cofactor evidence="1">
        <name>pyridoxal 5'-phosphate</name>
        <dbReference type="ChEBI" id="CHEBI:597326"/>
    </cofactor>
</comment>
<dbReference type="GO" id="GO:0046872">
    <property type="term" value="F:metal ion binding"/>
    <property type="evidence" value="ECO:0007669"/>
    <property type="project" value="UniProtKB-KW"/>
</dbReference>
<dbReference type="EMBL" id="JPEN01000070">
    <property type="protein sequence ID" value="KGM36951.1"/>
    <property type="molecule type" value="Genomic_DNA"/>
</dbReference>
<protein>
    <submittedName>
        <fullName evidence="10">Cysteine desulfurase</fullName>
        <ecNumber evidence="10">2.8.1.7</ecNumber>
    </submittedName>
</protein>